<feature type="domain" description="Peptidase M28" evidence="2">
    <location>
        <begin position="265"/>
        <end position="463"/>
    </location>
</feature>
<keyword evidence="1" id="KW-0812">Transmembrane</keyword>
<dbReference type="Proteomes" id="UP000051035">
    <property type="component" value="Unassembled WGS sequence"/>
</dbReference>
<sequence length="585" mass="63820">MRRSWVSAVFETVHAHTKVKARHVRALPVVLVASVTAIAILGAATVSAGTGMLASIEVGEDGIGSLGWLADEPVEIYYWTLEYLLVGADEGTAERIRERGNEVEVLDLVPWSEPYYVISRPQGEPLGVLPAVGLVLYRTEREAVVKVQDGLVEEFGEAGFMFARIFQQPLPWPPRHVERLGRIEQFGPLESDTLIARLVGEISADTIEAYIQRMQDYQTRYTPTDSCWASAQWIQDKFLSYGYVDVELDSFWVNYNPWSSWAVDVVAVKSGTLYPTKYIVIGGHYDSVTYGWEPGPWEFAPGADDNATGAASTMEIARALADEDIGTSVVFIAFSAEEQGLFGSWHYASWAAGMGMDIVLMLNMDMTGRYVSGPRYVDMGVGPTAEVFGELCEAMALEYTDAIPLAGPAGANSDHWPFIANGFDALMLIENDFNYFGWHSNHDSLHYLDMTYCQDVAQTVVATAVALGDGRVGLVSASDHMIDEAVGDGDGRAEPGETINFIVILDNDATWTGATNVSAVLRTDDPTITITDSIATFPDIPIGGSVDNSLDPFVVEIGASDPHMAEFTVEITSTPPSFVSEHTLE</sequence>
<organism evidence="3 4">
    <name type="scientific">candidate division TA06 bacterium SM1_40</name>
    <dbReference type="NCBI Taxonomy" id="1703773"/>
    <lineage>
        <taxon>Bacteria</taxon>
        <taxon>Bacteria division TA06</taxon>
    </lineage>
</organism>
<evidence type="ECO:0000256" key="1">
    <source>
        <dbReference type="SAM" id="Phobius"/>
    </source>
</evidence>
<comment type="caution">
    <text evidence="3">The sequence shown here is derived from an EMBL/GenBank/DDBJ whole genome shotgun (WGS) entry which is preliminary data.</text>
</comment>
<name>A0A0S8JCX4_UNCT6</name>
<dbReference type="Gene3D" id="3.40.630.10">
    <property type="entry name" value="Zn peptidases"/>
    <property type="match status" value="1"/>
</dbReference>
<dbReference type="InterPro" id="IPR007484">
    <property type="entry name" value="Peptidase_M28"/>
</dbReference>
<dbReference type="AlphaFoldDB" id="A0A0S8JCX4"/>
<dbReference type="InterPro" id="IPR045175">
    <property type="entry name" value="M28_fam"/>
</dbReference>
<gene>
    <name evidence="3" type="ORF">AMJ71_09955</name>
</gene>
<dbReference type="PANTHER" id="PTHR12147:SF26">
    <property type="entry name" value="PEPTIDASE M28 DOMAIN-CONTAINING PROTEIN"/>
    <property type="match status" value="1"/>
</dbReference>
<dbReference type="PANTHER" id="PTHR12147">
    <property type="entry name" value="METALLOPEPTIDASE M28 FAMILY MEMBER"/>
    <property type="match status" value="1"/>
</dbReference>
<feature type="transmembrane region" description="Helical" evidence="1">
    <location>
        <begin position="26"/>
        <end position="46"/>
    </location>
</feature>
<evidence type="ECO:0000259" key="2">
    <source>
        <dbReference type="Pfam" id="PF04389"/>
    </source>
</evidence>
<reference evidence="3 4" key="1">
    <citation type="journal article" date="2015" name="Microbiome">
        <title>Genomic resolution of linkages in carbon, nitrogen, and sulfur cycling among widespread estuary sediment bacteria.</title>
        <authorList>
            <person name="Baker B.J."/>
            <person name="Lazar C.S."/>
            <person name="Teske A.P."/>
            <person name="Dick G.J."/>
        </authorList>
    </citation>
    <scope>NUCLEOTIDE SEQUENCE [LARGE SCALE GENOMIC DNA]</scope>
    <source>
        <strain evidence="3">SM1_40</strain>
    </source>
</reference>
<dbReference type="SUPFAM" id="SSF53187">
    <property type="entry name" value="Zn-dependent exopeptidases"/>
    <property type="match status" value="1"/>
</dbReference>
<evidence type="ECO:0000313" key="3">
    <source>
        <dbReference type="EMBL" id="KPL06347.1"/>
    </source>
</evidence>
<dbReference type="GO" id="GO:0006508">
    <property type="term" value="P:proteolysis"/>
    <property type="evidence" value="ECO:0007669"/>
    <property type="project" value="InterPro"/>
</dbReference>
<dbReference type="GO" id="GO:0008235">
    <property type="term" value="F:metalloexopeptidase activity"/>
    <property type="evidence" value="ECO:0007669"/>
    <property type="project" value="InterPro"/>
</dbReference>
<keyword evidence="1" id="KW-0472">Membrane</keyword>
<protein>
    <recommendedName>
        <fullName evidence="2">Peptidase M28 domain-containing protein</fullName>
    </recommendedName>
</protein>
<proteinExistence type="predicted"/>
<dbReference type="EMBL" id="LJVA01000152">
    <property type="protein sequence ID" value="KPL06347.1"/>
    <property type="molecule type" value="Genomic_DNA"/>
</dbReference>
<keyword evidence="1" id="KW-1133">Transmembrane helix</keyword>
<dbReference type="Pfam" id="PF04389">
    <property type="entry name" value="Peptidase_M28"/>
    <property type="match status" value="1"/>
</dbReference>
<feature type="non-terminal residue" evidence="3">
    <location>
        <position position="585"/>
    </location>
</feature>
<evidence type="ECO:0000313" key="4">
    <source>
        <dbReference type="Proteomes" id="UP000051035"/>
    </source>
</evidence>
<accession>A0A0S8JCX4</accession>